<keyword evidence="14" id="KW-0812">Transmembrane</keyword>
<keyword evidence="6 12" id="KW-0547">Nucleotide-binding</keyword>
<gene>
    <name evidence="16" type="ORF">CWD77_09845</name>
</gene>
<dbReference type="PROSITE" id="PS00107">
    <property type="entry name" value="PROTEIN_KINASE_ATP"/>
    <property type="match status" value="1"/>
</dbReference>
<evidence type="ECO:0000259" key="15">
    <source>
        <dbReference type="PROSITE" id="PS50011"/>
    </source>
</evidence>
<comment type="caution">
    <text evidence="16">The sequence shown here is derived from an EMBL/GenBank/DDBJ whole genome shotgun (WGS) entry which is preliminary data.</text>
</comment>
<dbReference type="GO" id="GO:0004672">
    <property type="term" value="F:protein kinase activity"/>
    <property type="evidence" value="ECO:0007669"/>
    <property type="project" value="InterPro"/>
</dbReference>
<dbReference type="GO" id="GO:0005874">
    <property type="term" value="C:microtubule"/>
    <property type="evidence" value="ECO:0007669"/>
    <property type="project" value="UniProtKB-KW"/>
</dbReference>
<dbReference type="InterPro" id="IPR000719">
    <property type="entry name" value="Prot_kinase_dom"/>
</dbReference>
<keyword evidence="14" id="KW-1133">Transmembrane helix</keyword>
<keyword evidence="10" id="KW-0505">Motor protein</keyword>
<dbReference type="GO" id="GO:0005871">
    <property type="term" value="C:kinesin complex"/>
    <property type="evidence" value="ECO:0007669"/>
    <property type="project" value="InterPro"/>
</dbReference>
<dbReference type="Gene3D" id="3.30.200.20">
    <property type="entry name" value="Phosphorylase Kinase, domain 1"/>
    <property type="match status" value="1"/>
</dbReference>
<feature type="transmembrane region" description="Helical" evidence="14">
    <location>
        <begin position="391"/>
        <end position="410"/>
    </location>
</feature>
<dbReference type="SMART" id="SM00220">
    <property type="entry name" value="S_TKc"/>
    <property type="match status" value="1"/>
</dbReference>
<keyword evidence="9 13" id="KW-0175">Coiled coil</keyword>
<dbReference type="InterPro" id="IPR011990">
    <property type="entry name" value="TPR-like_helical_dom_sf"/>
</dbReference>
<evidence type="ECO:0000256" key="6">
    <source>
        <dbReference type="ARBA" id="ARBA00022741"/>
    </source>
</evidence>
<evidence type="ECO:0000256" key="13">
    <source>
        <dbReference type="SAM" id="Coils"/>
    </source>
</evidence>
<keyword evidence="11" id="KW-0206">Cytoskeleton</keyword>
<feature type="domain" description="Protein kinase" evidence="15">
    <location>
        <begin position="91"/>
        <end position="366"/>
    </location>
</feature>
<dbReference type="InterPro" id="IPR008271">
    <property type="entry name" value="Ser/Thr_kinase_AS"/>
</dbReference>
<dbReference type="PROSITE" id="PS00108">
    <property type="entry name" value="PROTEIN_KINASE_ST"/>
    <property type="match status" value="1"/>
</dbReference>
<dbReference type="SMART" id="SM00028">
    <property type="entry name" value="TPR"/>
    <property type="match status" value="7"/>
</dbReference>
<dbReference type="Proteomes" id="UP000233398">
    <property type="component" value="Unassembled WGS sequence"/>
</dbReference>
<dbReference type="RefSeq" id="WP_101073387.1">
    <property type="nucleotide sequence ID" value="NZ_PISP01000002.1"/>
</dbReference>
<protein>
    <recommendedName>
        <fullName evidence="15">Protein kinase domain-containing protein</fullName>
    </recommendedName>
</protein>
<dbReference type="Pfam" id="PF13424">
    <property type="entry name" value="TPR_12"/>
    <property type="match status" value="4"/>
</dbReference>
<dbReference type="InterPro" id="IPR002151">
    <property type="entry name" value="Kinesin_light"/>
</dbReference>
<accession>A0A2N0VI88</accession>
<dbReference type="InterPro" id="IPR017441">
    <property type="entry name" value="Protein_kinase_ATP_BS"/>
</dbReference>
<dbReference type="CDD" id="cd14014">
    <property type="entry name" value="STKc_PknB_like"/>
    <property type="match status" value="1"/>
</dbReference>
<organism evidence="16 17">
    <name type="scientific">Rhodohalobacter barkolensis</name>
    <dbReference type="NCBI Taxonomy" id="2053187"/>
    <lineage>
        <taxon>Bacteria</taxon>
        <taxon>Pseudomonadati</taxon>
        <taxon>Balneolota</taxon>
        <taxon>Balneolia</taxon>
        <taxon>Balneolales</taxon>
        <taxon>Balneolaceae</taxon>
        <taxon>Rhodohalobacter</taxon>
    </lineage>
</organism>
<dbReference type="InterPro" id="IPR019734">
    <property type="entry name" value="TPR_rpt"/>
</dbReference>
<evidence type="ECO:0000256" key="2">
    <source>
        <dbReference type="ARBA" id="ARBA00009622"/>
    </source>
</evidence>
<evidence type="ECO:0000256" key="12">
    <source>
        <dbReference type="PROSITE-ProRule" id="PRU10141"/>
    </source>
</evidence>
<dbReference type="AlphaFoldDB" id="A0A2N0VI88"/>
<keyword evidence="7" id="KW-0802">TPR repeat</keyword>
<evidence type="ECO:0000313" key="17">
    <source>
        <dbReference type="Proteomes" id="UP000233398"/>
    </source>
</evidence>
<feature type="coiled-coil region" evidence="13">
    <location>
        <begin position="413"/>
        <end position="440"/>
    </location>
</feature>
<keyword evidence="14" id="KW-0472">Membrane</keyword>
<dbReference type="PROSITE" id="PS50011">
    <property type="entry name" value="PROTEIN_KINASE_DOM"/>
    <property type="match status" value="1"/>
</dbReference>
<evidence type="ECO:0000256" key="8">
    <source>
        <dbReference type="ARBA" id="ARBA00022840"/>
    </source>
</evidence>
<dbReference type="Gene3D" id="1.25.40.10">
    <property type="entry name" value="Tetratricopeptide repeat domain"/>
    <property type="match status" value="2"/>
</dbReference>
<keyword evidence="4" id="KW-0493">Microtubule</keyword>
<evidence type="ECO:0000313" key="16">
    <source>
        <dbReference type="EMBL" id="PKD43848.1"/>
    </source>
</evidence>
<dbReference type="Gene3D" id="1.10.510.10">
    <property type="entry name" value="Transferase(Phosphotransferase) domain 1"/>
    <property type="match status" value="1"/>
</dbReference>
<dbReference type="PANTHER" id="PTHR45783:SF3">
    <property type="entry name" value="KINESIN LIGHT CHAIN"/>
    <property type="match status" value="1"/>
</dbReference>
<sequence length="870" mass="98689">MDRKRWKHTEAEFDAFIDLSDSEKQKRLETLREENPQLYKDLKQLLESADDSQNFLEEGRDQYLNNLFKDLADDSAPETEENFVPRNVGSYKLLKPIGRGGMGNVYLAERADGSFERKVAIKLVRTELNNSEVKRRFNREKQIQASLDHPSIARLYDASTDEFGVPFLVMEYVDGKPITSYSEENQLSVRQRIELFISVCHAVQYAHQNLIIHRDLKPSNILVNPDGECKLLDFGIAKLLDQDGELPELTQSGHQYFSMKYAAPEQIQNRPVNTLTDVYSLGVLLYKLLTGSLPYSITEQTTYGDFERKICEDPVPKPSSIVRESKDQFRQLQGDMDNIILKALEKSPERRYPSAETLADDLKRYLDNLPVSARPAGIIYRSRKFVQRNKMVSSFAAVLLFTIISGLYYHTTEISKERDRAELQRDLAELETAKTAKVSEFVVGLFEQSDPYSSSDNELTVGNLLAQGRERIETLDEAPLVQAEMNMVLARVHRSLAEHETAHQLSNRALAILNEQASPDSVSLANAWTMQAYTLSSLGRYGDAEKAHRKALELTNPENKPAVAERLNNLGLAAFSLGRMSESQRLLEEALDLRRAELPESAELASSLNNLALVLAAQDRREEAEPLYRDALELRRSVLGEEHPSTTYSMTNLATLLEQMNRLEEAEAGYREALRLRRIIFDDDHPAVASVLYQIGWLQSRRGQLPQARLHLEEALDIRSRVLGPDHPSTAVILNAVAVVARDMGETEQAEEWLRQALSIYRSVFGESHHDIALVIANLGQTMQVKGNSEEAERLLLQALEMNRRELGNEHRHVADNLRNLAELELEEGNADRAAEYATSAKEVLDALDLEEDHPDRQLLEDLVQQIREV</sequence>
<evidence type="ECO:0000256" key="14">
    <source>
        <dbReference type="SAM" id="Phobius"/>
    </source>
</evidence>
<dbReference type="GO" id="GO:0005524">
    <property type="term" value="F:ATP binding"/>
    <property type="evidence" value="ECO:0007669"/>
    <property type="project" value="UniProtKB-UniRule"/>
</dbReference>
<reference evidence="16 17" key="1">
    <citation type="submission" date="2017-11" db="EMBL/GenBank/DDBJ databases">
        <title>Rhodohalobacter 15182 sp. nov., isolated from a salt lake.</title>
        <authorList>
            <person name="Han S."/>
        </authorList>
    </citation>
    <scope>NUCLEOTIDE SEQUENCE [LARGE SCALE GENOMIC DNA]</scope>
    <source>
        <strain evidence="16 17">15182</strain>
    </source>
</reference>
<dbReference type="PANTHER" id="PTHR45783">
    <property type="entry name" value="KINESIN LIGHT CHAIN"/>
    <property type="match status" value="1"/>
</dbReference>
<dbReference type="SUPFAM" id="SSF56112">
    <property type="entry name" value="Protein kinase-like (PK-like)"/>
    <property type="match status" value="1"/>
</dbReference>
<evidence type="ECO:0000256" key="4">
    <source>
        <dbReference type="ARBA" id="ARBA00022701"/>
    </source>
</evidence>
<keyword evidence="3" id="KW-0963">Cytoplasm</keyword>
<dbReference type="GO" id="GO:0019894">
    <property type="term" value="F:kinesin binding"/>
    <property type="evidence" value="ECO:0007669"/>
    <property type="project" value="TreeGrafter"/>
</dbReference>
<dbReference type="SUPFAM" id="SSF48452">
    <property type="entry name" value="TPR-like"/>
    <property type="match status" value="2"/>
</dbReference>
<feature type="binding site" evidence="12">
    <location>
        <position position="122"/>
    </location>
    <ligand>
        <name>ATP</name>
        <dbReference type="ChEBI" id="CHEBI:30616"/>
    </ligand>
</feature>
<keyword evidence="17" id="KW-1185">Reference proteome</keyword>
<evidence type="ECO:0000256" key="10">
    <source>
        <dbReference type="ARBA" id="ARBA00023175"/>
    </source>
</evidence>
<dbReference type="OrthoDB" id="9813021at2"/>
<proteinExistence type="inferred from homology"/>
<dbReference type="Pfam" id="PF00069">
    <property type="entry name" value="Pkinase"/>
    <property type="match status" value="1"/>
</dbReference>
<dbReference type="EMBL" id="PISP01000002">
    <property type="protein sequence ID" value="PKD43848.1"/>
    <property type="molecule type" value="Genomic_DNA"/>
</dbReference>
<name>A0A2N0VI88_9BACT</name>
<dbReference type="GO" id="GO:0005737">
    <property type="term" value="C:cytoplasm"/>
    <property type="evidence" value="ECO:0007669"/>
    <property type="project" value="TreeGrafter"/>
</dbReference>
<comment type="similarity">
    <text evidence="2">Belongs to the kinesin light chain family.</text>
</comment>
<comment type="subcellular location">
    <subcellularLocation>
        <location evidence="1">Cytoplasm</location>
        <location evidence="1">Cytoskeleton</location>
    </subcellularLocation>
</comment>
<dbReference type="GO" id="GO:0007018">
    <property type="term" value="P:microtubule-based movement"/>
    <property type="evidence" value="ECO:0007669"/>
    <property type="project" value="TreeGrafter"/>
</dbReference>
<keyword evidence="5" id="KW-0677">Repeat</keyword>
<evidence type="ECO:0000256" key="11">
    <source>
        <dbReference type="ARBA" id="ARBA00023212"/>
    </source>
</evidence>
<dbReference type="InterPro" id="IPR011009">
    <property type="entry name" value="Kinase-like_dom_sf"/>
</dbReference>
<evidence type="ECO:0000256" key="3">
    <source>
        <dbReference type="ARBA" id="ARBA00022490"/>
    </source>
</evidence>
<keyword evidence="8 12" id="KW-0067">ATP-binding</keyword>
<evidence type="ECO:0000256" key="1">
    <source>
        <dbReference type="ARBA" id="ARBA00004245"/>
    </source>
</evidence>
<evidence type="ECO:0000256" key="5">
    <source>
        <dbReference type="ARBA" id="ARBA00022737"/>
    </source>
</evidence>
<evidence type="ECO:0000256" key="9">
    <source>
        <dbReference type="ARBA" id="ARBA00023054"/>
    </source>
</evidence>
<evidence type="ECO:0000256" key="7">
    <source>
        <dbReference type="ARBA" id="ARBA00022803"/>
    </source>
</evidence>